<organism evidence="2 3">
    <name type="scientific">Vespula squamosa</name>
    <name type="common">Southern yellow jacket</name>
    <name type="synonym">Wasp</name>
    <dbReference type="NCBI Taxonomy" id="30214"/>
    <lineage>
        <taxon>Eukaryota</taxon>
        <taxon>Metazoa</taxon>
        <taxon>Ecdysozoa</taxon>
        <taxon>Arthropoda</taxon>
        <taxon>Hexapoda</taxon>
        <taxon>Insecta</taxon>
        <taxon>Pterygota</taxon>
        <taxon>Neoptera</taxon>
        <taxon>Endopterygota</taxon>
        <taxon>Hymenoptera</taxon>
        <taxon>Apocrita</taxon>
        <taxon>Aculeata</taxon>
        <taxon>Vespoidea</taxon>
        <taxon>Vespidae</taxon>
        <taxon>Vespinae</taxon>
        <taxon>Vespula</taxon>
    </lineage>
</organism>
<accession>A0ABD1ZVG2</accession>
<feature type="region of interest" description="Disordered" evidence="1">
    <location>
        <begin position="47"/>
        <end position="82"/>
    </location>
</feature>
<comment type="caution">
    <text evidence="2">The sequence shown here is derived from an EMBL/GenBank/DDBJ whole genome shotgun (WGS) entry which is preliminary data.</text>
</comment>
<dbReference type="AlphaFoldDB" id="A0ABD1ZVG2"/>
<keyword evidence="3" id="KW-1185">Reference proteome</keyword>
<dbReference type="Proteomes" id="UP001607302">
    <property type="component" value="Unassembled WGS sequence"/>
</dbReference>
<evidence type="ECO:0000256" key="1">
    <source>
        <dbReference type="SAM" id="MobiDB-lite"/>
    </source>
</evidence>
<reference evidence="2 3" key="1">
    <citation type="journal article" date="2024" name="Ann. Entomol. Soc. Am.">
        <title>Genomic analyses of the southern and eastern yellowjacket wasps (Hymenoptera: Vespidae) reveal evolutionary signatures of social life.</title>
        <authorList>
            <person name="Catto M.A."/>
            <person name="Caine P.B."/>
            <person name="Orr S.E."/>
            <person name="Hunt B.G."/>
            <person name="Goodisman M.A.D."/>
        </authorList>
    </citation>
    <scope>NUCLEOTIDE SEQUENCE [LARGE SCALE GENOMIC DNA]</scope>
    <source>
        <strain evidence="2">233</strain>
        <tissue evidence="2">Head and thorax</tissue>
    </source>
</reference>
<gene>
    <name evidence="2" type="ORF">V1478_017869</name>
</gene>
<feature type="non-terminal residue" evidence="2">
    <location>
        <position position="82"/>
    </location>
</feature>
<evidence type="ECO:0000313" key="3">
    <source>
        <dbReference type="Proteomes" id="UP001607302"/>
    </source>
</evidence>
<feature type="compositionally biased region" description="Basic and acidic residues" evidence="1">
    <location>
        <begin position="72"/>
        <end position="82"/>
    </location>
</feature>
<evidence type="ECO:0000313" key="2">
    <source>
        <dbReference type="EMBL" id="KAL2712346.1"/>
    </source>
</evidence>
<proteinExistence type="predicted"/>
<dbReference type="EMBL" id="JAUDFV010000166">
    <property type="protein sequence ID" value="KAL2712346.1"/>
    <property type="molecule type" value="Genomic_DNA"/>
</dbReference>
<feature type="compositionally biased region" description="Basic and acidic residues" evidence="1">
    <location>
        <begin position="47"/>
        <end position="61"/>
    </location>
</feature>
<sequence length="82" mass="8900">MASQKKKLGGNATLKDTPSKGLASVFATVLWNTMKMSSDRLASLIPRLERGGRFTRREGREGGGGGGRKRGGRGEHERRSDQ</sequence>
<protein>
    <submittedName>
        <fullName evidence="2">Uncharacterized protein</fullName>
    </submittedName>
</protein>
<name>A0ABD1ZVG2_VESSQ</name>